<keyword evidence="5" id="KW-0175">Coiled coil</keyword>
<feature type="domain" description="S1 motif" evidence="6">
    <location>
        <begin position="266"/>
        <end position="336"/>
    </location>
</feature>
<evidence type="ECO:0000256" key="2">
    <source>
        <dbReference type="ARBA" id="ARBA00022980"/>
    </source>
</evidence>
<keyword evidence="3" id="KW-0687">Ribonucleoprotein</keyword>
<dbReference type="FunFam" id="2.40.50.140:FF:000103">
    <property type="entry name" value="protein RRP5 homolog"/>
    <property type="match status" value="2"/>
</dbReference>
<comment type="similarity">
    <text evidence="1">Belongs to the bacterial ribosomal protein bS1 family.</text>
</comment>
<organism evidence="7 8">
    <name type="scientific">Haliovirga abyssi</name>
    <dbReference type="NCBI Taxonomy" id="2996794"/>
    <lineage>
        <taxon>Bacteria</taxon>
        <taxon>Fusobacteriati</taxon>
        <taxon>Fusobacteriota</taxon>
        <taxon>Fusobacteriia</taxon>
        <taxon>Fusobacteriales</taxon>
        <taxon>Haliovirgaceae</taxon>
        <taxon>Haliovirga</taxon>
    </lineage>
</organism>
<proteinExistence type="inferred from homology"/>
<evidence type="ECO:0000256" key="4">
    <source>
        <dbReference type="ARBA" id="ARBA00025604"/>
    </source>
</evidence>
<dbReference type="EMBL" id="AP027059">
    <property type="protein sequence ID" value="BDU49881.1"/>
    <property type="molecule type" value="Genomic_DNA"/>
</dbReference>
<name>A0AAU9D8H1_9FUSO</name>
<keyword evidence="2" id="KW-0689">Ribosomal protein</keyword>
<evidence type="ECO:0000313" key="7">
    <source>
        <dbReference type="EMBL" id="BDU49881.1"/>
    </source>
</evidence>
<dbReference type="InterPro" id="IPR050437">
    <property type="entry name" value="Ribos_protein_bS1-like"/>
</dbReference>
<dbReference type="PANTHER" id="PTHR10724">
    <property type="entry name" value="30S RIBOSOMAL PROTEIN S1"/>
    <property type="match status" value="1"/>
</dbReference>
<dbReference type="Gene3D" id="2.40.50.140">
    <property type="entry name" value="Nucleic acid-binding proteins"/>
    <property type="match status" value="5"/>
</dbReference>
<evidence type="ECO:0000313" key="8">
    <source>
        <dbReference type="Proteomes" id="UP001321582"/>
    </source>
</evidence>
<comment type="function">
    <text evidence="4">Binds mRNA; thus facilitating recognition of the initiation point. It is needed to translate mRNA with a short Shine-Dalgarno (SD) purine-rich sequence.</text>
</comment>
<evidence type="ECO:0000259" key="6">
    <source>
        <dbReference type="PROSITE" id="PS50126"/>
    </source>
</evidence>
<feature type="domain" description="S1 motif" evidence="6">
    <location>
        <begin position="21"/>
        <end position="82"/>
    </location>
</feature>
<dbReference type="GO" id="GO:0006412">
    <property type="term" value="P:translation"/>
    <property type="evidence" value="ECO:0007669"/>
    <property type="project" value="TreeGrafter"/>
</dbReference>
<dbReference type="GO" id="GO:0003735">
    <property type="term" value="F:structural constituent of ribosome"/>
    <property type="evidence" value="ECO:0007669"/>
    <property type="project" value="TreeGrafter"/>
</dbReference>
<keyword evidence="8" id="KW-1185">Reference proteome</keyword>
<dbReference type="Proteomes" id="UP001321582">
    <property type="component" value="Chromosome"/>
</dbReference>
<dbReference type="CDD" id="cd00164">
    <property type="entry name" value="S1_like"/>
    <property type="match status" value="1"/>
</dbReference>
<dbReference type="GO" id="GO:0003729">
    <property type="term" value="F:mRNA binding"/>
    <property type="evidence" value="ECO:0007669"/>
    <property type="project" value="TreeGrafter"/>
</dbReference>
<dbReference type="KEGG" id="haby:HLVA_04500"/>
<dbReference type="PROSITE" id="PS50126">
    <property type="entry name" value="S1"/>
    <property type="match status" value="5"/>
</dbReference>
<protein>
    <recommendedName>
        <fullName evidence="6">S1 motif domain-containing protein</fullName>
    </recommendedName>
</protein>
<accession>A0AAU9D8H1</accession>
<dbReference type="PRINTS" id="PR00681">
    <property type="entry name" value="RIBOSOMALS1"/>
</dbReference>
<dbReference type="InterPro" id="IPR035104">
    <property type="entry name" value="Ribosomal_protein_S1-like"/>
</dbReference>
<dbReference type="PANTHER" id="PTHR10724:SF7">
    <property type="entry name" value="SMALL RIBOSOMAL SUBUNIT PROTEIN BS1C"/>
    <property type="match status" value="1"/>
</dbReference>
<feature type="domain" description="S1 motif" evidence="6">
    <location>
        <begin position="181"/>
        <end position="249"/>
    </location>
</feature>
<feature type="domain" description="S1 motif" evidence="6">
    <location>
        <begin position="437"/>
        <end position="506"/>
    </location>
</feature>
<feature type="coiled-coil region" evidence="5">
    <location>
        <begin position="491"/>
        <end position="518"/>
    </location>
</feature>
<dbReference type="SUPFAM" id="SSF50249">
    <property type="entry name" value="Nucleic acid-binding proteins"/>
    <property type="match status" value="6"/>
</dbReference>
<dbReference type="Pfam" id="PF00575">
    <property type="entry name" value="S1"/>
    <property type="match status" value="4"/>
</dbReference>
<evidence type="ECO:0000256" key="1">
    <source>
        <dbReference type="ARBA" id="ARBA00006767"/>
    </source>
</evidence>
<sequence length="528" mass="60525">MENVENFEELLEQYLPNIENGEVVKGHILRKDTDYGYMDIGAKGEAKVRVNEINNFEIGEDIEVVVTSKSEDRDGYLKVSRLAYDLEKNWAIINEKFESKEVLEGVVTKKVNGGYIVDIFKYKTFLPGSLSLFKDSEEVLNKKINVIIKDVKDGKRKKIIVSRKEAENRKIEEEMKSVNIGDIVKGNVKEILDFGIIVKIGNLSGLVHFSEISWKKGMKFKEKYSVGDEIEVKIIDINRSKKNLKLSIKQLTTDPWENIEEKYPVGKEVEGTVENIEKYGAFIEVEEGIEGLLHISDLSWGKKLGNIEKFIKIGDKVTVKIIELDKENKKIKLGLKQLTEDPWKSAGEKYTIGKVVDSKIESIQNYGLFVKLEEGVDAFVHIADIAWLNPSVKGYNKGDMVKVKILEFNEADKRIKAGIKQLEVNPWDEIFEKYKVGDRVKRKIKEISKFGLFVEIESGIDGMIHISQASKDFIKNLEENYKIGDEVEAEIIDLDKENKKIKLSIKKLELKRVKEEEKEMIEKYGTTE</sequence>
<evidence type="ECO:0000256" key="5">
    <source>
        <dbReference type="SAM" id="Coils"/>
    </source>
</evidence>
<evidence type="ECO:0000256" key="3">
    <source>
        <dbReference type="ARBA" id="ARBA00023274"/>
    </source>
</evidence>
<dbReference type="GO" id="GO:0022627">
    <property type="term" value="C:cytosolic small ribosomal subunit"/>
    <property type="evidence" value="ECO:0007669"/>
    <property type="project" value="TreeGrafter"/>
</dbReference>
<feature type="domain" description="S1 motif" evidence="6">
    <location>
        <begin position="353"/>
        <end position="420"/>
    </location>
</feature>
<dbReference type="SMART" id="SM00316">
    <property type="entry name" value="S1"/>
    <property type="match status" value="6"/>
</dbReference>
<reference evidence="7 8" key="1">
    <citation type="submission" date="2022-11" db="EMBL/GenBank/DDBJ databases">
        <title>Haliovirga abyssi gen. nov., sp. nov., a mesophilic fermentative bacterium isolated from the Iheya North hydrothermal field and the proposal of Haliovirgaceae fam. nov.</title>
        <authorList>
            <person name="Miyazaki U."/>
            <person name="Tame A."/>
            <person name="Miyazaki J."/>
            <person name="Takai K."/>
            <person name="Sawayama S."/>
            <person name="Kitajima M."/>
            <person name="Okamoto A."/>
            <person name="Nakagawa S."/>
        </authorList>
    </citation>
    <scope>NUCLEOTIDE SEQUENCE [LARGE SCALE GENOMIC DNA]</scope>
    <source>
        <strain evidence="7 8">IC12</strain>
    </source>
</reference>
<dbReference type="InterPro" id="IPR012340">
    <property type="entry name" value="NA-bd_OB-fold"/>
</dbReference>
<dbReference type="InterPro" id="IPR003029">
    <property type="entry name" value="S1_domain"/>
</dbReference>
<dbReference type="AlphaFoldDB" id="A0AAU9D8H1"/>
<gene>
    <name evidence="7" type="ORF">HLVA_04500</name>
</gene>